<dbReference type="Gene3D" id="1.20.140.10">
    <property type="entry name" value="Butyryl-CoA Dehydrogenase, subunit A, domain 3"/>
    <property type="match status" value="1"/>
</dbReference>
<keyword evidence="3" id="KW-0285">Flavoprotein</keyword>
<evidence type="ECO:0000313" key="10">
    <source>
        <dbReference type="Proteomes" id="UP001334804"/>
    </source>
</evidence>
<evidence type="ECO:0000313" key="8">
    <source>
        <dbReference type="EMBL" id="WSA33053.1"/>
    </source>
</evidence>
<evidence type="ECO:0000256" key="1">
    <source>
        <dbReference type="ARBA" id="ARBA00001974"/>
    </source>
</evidence>
<accession>A0A1C6W776</accession>
<comment type="cofactor">
    <cofactor evidence="1">
        <name>FAD</name>
        <dbReference type="ChEBI" id="CHEBI:57692"/>
    </cofactor>
</comment>
<evidence type="ECO:0000313" key="9">
    <source>
        <dbReference type="Proteomes" id="UP000199343"/>
    </source>
</evidence>
<dbReference type="Proteomes" id="UP000199343">
    <property type="component" value="Unassembled WGS sequence"/>
</dbReference>
<name>A0A1C6W776_9ACTN</name>
<dbReference type="GO" id="GO:0003995">
    <property type="term" value="F:acyl-CoA dehydrogenase activity"/>
    <property type="evidence" value="ECO:0007669"/>
    <property type="project" value="TreeGrafter"/>
</dbReference>
<dbReference type="PANTHER" id="PTHR43884">
    <property type="entry name" value="ACYL-COA DEHYDROGENASE"/>
    <property type="match status" value="1"/>
</dbReference>
<dbReference type="PANTHER" id="PTHR43884:SF20">
    <property type="entry name" value="ACYL-COA DEHYDROGENASE FADE28"/>
    <property type="match status" value="1"/>
</dbReference>
<dbReference type="InterPro" id="IPR037069">
    <property type="entry name" value="AcylCoA_DH/ox_N_sf"/>
</dbReference>
<evidence type="ECO:0000256" key="4">
    <source>
        <dbReference type="ARBA" id="ARBA00022827"/>
    </source>
</evidence>
<organism evidence="7 9">
    <name type="scientific">Micromonospora peucetia</name>
    <dbReference type="NCBI Taxonomy" id="47871"/>
    <lineage>
        <taxon>Bacteria</taxon>
        <taxon>Bacillati</taxon>
        <taxon>Actinomycetota</taxon>
        <taxon>Actinomycetes</taxon>
        <taxon>Micromonosporales</taxon>
        <taxon>Micromonosporaceae</taxon>
        <taxon>Micromonospora</taxon>
    </lineage>
</organism>
<keyword evidence="5" id="KW-0560">Oxidoreductase</keyword>
<dbReference type="SUPFAM" id="SSF47203">
    <property type="entry name" value="Acyl-CoA dehydrogenase C-terminal domain-like"/>
    <property type="match status" value="1"/>
</dbReference>
<dbReference type="GO" id="GO:0050660">
    <property type="term" value="F:flavin adenine dinucleotide binding"/>
    <property type="evidence" value="ECO:0007669"/>
    <property type="project" value="InterPro"/>
</dbReference>
<evidence type="ECO:0000313" key="7">
    <source>
        <dbReference type="EMBL" id="SCL74070.1"/>
    </source>
</evidence>
<evidence type="ECO:0000256" key="3">
    <source>
        <dbReference type="ARBA" id="ARBA00022630"/>
    </source>
</evidence>
<reference evidence="9" key="2">
    <citation type="submission" date="2016-06" db="EMBL/GenBank/DDBJ databases">
        <authorList>
            <person name="Varghese N."/>
            <person name="Submissions Spin"/>
        </authorList>
    </citation>
    <scope>NUCLEOTIDE SEQUENCE [LARGE SCALE GENOMIC DNA]</scope>
    <source>
        <strain evidence="9">DSM 43363</strain>
    </source>
</reference>
<sequence>MTGPERVDPALVDMLDSVFAAHRPARTEVAATLDVELWKLLESLGLTRLTGAEPYGAGAGWPEAAALLAAAARHAVPLPLAEHDLLAGWLLERAGLPADGALRTACVLDADGRARAVPWAHAAARIVLLFPAADGWRVADVPAAAVAVTEADNVAGEPRDAVAVDLAGLDGTPVDADLAERLLLRGALARAVQMCGAMDRVLELCVAHTTARTQFGRPLAAFQAVQGLVADIAAESSLARVATDAAVLRAAEGDDDGLAFAVAVARSCAGHAASVVVRNAHQVHGAIGTTLEHELHGLTRPVLAWRSEFGSLQHWDELLTRAALDAGGDGVWALISQGTLPTPRR</sequence>
<feature type="domain" description="Acyl-CoA dehydrogenase/oxidase C-terminal" evidence="6">
    <location>
        <begin position="179"/>
        <end position="311"/>
    </location>
</feature>
<dbReference type="Proteomes" id="UP001334804">
    <property type="component" value="Chromosome"/>
</dbReference>
<evidence type="ECO:0000256" key="2">
    <source>
        <dbReference type="ARBA" id="ARBA00009347"/>
    </source>
</evidence>
<proteinExistence type="inferred from homology"/>
<keyword evidence="4" id="KW-0274">FAD</keyword>
<dbReference type="EMBL" id="FMIC01000002">
    <property type="protein sequence ID" value="SCL74070.1"/>
    <property type="molecule type" value="Genomic_DNA"/>
</dbReference>
<dbReference type="RefSeq" id="WP_091633838.1">
    <property type="nucleotide sequence ID" value="NZ_CP109071.1"/>
</dbReference>
<evidence type="ECO:0000256" key="5">
    <source>
        <dbReference type="ARBA" id="ARBA00023002"/>
    </source>
</evidence>
<dbReference type="EMBL" id="CP109071">
    <property type="protein sequence ID" value="WSA33053.1"/>
    <property type="molecule type" value="Genomic_DNA"/>
</dbReference>
<dbReference type="SUPFAM" id="SSF56645">
    <property type="entry name" value="Acyl-CoA dehydrogenase NM domain-like"/>
    <property type="match status" value="1"/>
</dbReference>
<dbReference type="InterPro" id="IPR036250">
    <property type="entry name" value="AcylCo_DH-like_C"/>
</dbReference>
<dbReference type="InterPro" id="IPR009100">
    <property type="entry name" value="AcylCoA_DH/oxidase_NM_dom_sf"/>
</dbReference>
<reference evidence="8 10" key="3">
    <citation type="submission" date="2022-10" db="EMBL/GenBank/DDBJ databases">
        <title>The complete genomes of actinobacterial strains from the NBC collection.</title>
        <authorList>
            <person name="Joergensen T.S."/>
            <person name="Alvarez Arevalo M."/>
            <person name="Sterndorff E.B."/>
            <person name="Faurdal D."/>
            <person name="Vuksanovic O."/>
            <person name="Mourched A.-S."/>
            <person name="Charusanti P."/>
            <person name="Shaw S."/>
            <person name="Blin K."/>
            <person name="Weber T."/>
        </authorList>
    </citation>
    <scope>NUCLEOTIDE SEQUENCE [LARGE SCALE GENOMIC DNA]</scope>
    <source>
        <strain evidence="8 10">NBC 01809</strain>
    </source>
</reference>
<dbReference type="STRING" id="47871.GA0070608_6392"/>
<dbReference type="AlphaFoldDB" id="A0A1C6W776"/>
<protein>
    <submittedName>
        <fullName evidence="7 8">Acyl-CoA dehydrogenase</fullName>
    </submittedName>
</protein>
<reference evidence="7" key="1">
    <citation type="submission" date="2016-06" db="EMBL/GenBank/DDBJ databases">
        <authorList>
            <person name="Kjaerup R.B."/>
            <person name="Dalgaard T.S."/>
            <person name="Juul-Madsen H.R."/>
        </authorList>
    </citation>
    <scope>NUCLEOTIDE SEQUENCE [LARGE SCALE GENOMIC DNA]</scope>
    <source>
        <strain evidence="7">DSM 43363</strain>
    </source>
</reference>
<dbReference type="Gene3D" id="1.10.540.10">
    <property type="entry name" value="Acyl-CoA dehydrogenase/oxidase, N-terminal domain"/>
    <property type="match status" value="1"/>
</dbReference>
<dbReference type="OrthoDB" id="4607453at2"/>
<gene>
    <name evidence="7" type="ORF">GA0070608_6392</name>
    <name evidence="8" type="ORF">OIE14_02955</name>
</gene>
<comment type="similarity">
    <text evidence="2">Belongs to the acyl-CoA dehydrogenase family.</text>
</comment>
<keyword evidence="10" id="KW-1185">Reference proteome</keyword>
<dbReference type="Pfam" id="PF00441">
    <property type="entry name" value="Acyl-CoA_dh_1"/>
    <property type="match status" value="1"/>
</dbReference>
<evidence type="ECO:0000259" key="6">
    <source>
        <dbReference type="Pfam" id="PF00441"/>
    </source>
</evidence>
<dbReference type="InterPro" id="IPR009075">
    <property type="entry name" value="AcylCo_DH/oxidase_C"/>
</dbReference>